<evidence type="ECO:0000313" key="3">
    <source>
        <dbReference type="EMBL" id="CAB4825009.1"/>
    </source>
</evidence>
<evidence type="ECO:0000313" key="1">
    <source>
        <dbReference type="EMBL" id="CAB4730058.1"/>
    </source>
</evidence>
<dbReference type="EMBL" id="CAFBPS010000100">
    <property type="protein sequence ID" value="CAB5033304.1"/>
    <property type="molecule type" value="Genomic_DNA"/>
</dbReference>
<gene>
    <name evidence="1" type="ORF">UFOPK2658_01629</name>
    <name evidence="2" type="ORF">UFOPK2880_01744</name>
    <name evidence="3" type="ORF">UFOPK3004_02060</name>
    <name evidence="4" type="ORF">UFOPK3304_00964</name>
    <name evidence="5" type="ORF">UFOPK3494_00531</name>
    <name evidence="6" type="ORF">UFOPK4134_01232</name>
</gene>
<reference evidence="4" key="1">
    <citation type="submission" date="2020-05" db="EMBL/GenBank/DDBJ databases">
        <authorList>
            <person name="Chiriac C."/>
            <person name="Salcher M."/>
            <person name="Ghai R."/>
            <person name="Kavagutti S V."/>
        </authorList>
    </citation>
    <scope>NUCLEOTIDE SEQUENCE</scope>
</reference>
<protein>
    <submittedName>
        <fullName evidence="4">Unannotated protein</fullName>
    </submittedName>
</protein>
<sequence>MILTELRTTADEFARATDWHPKPEGLCRGEVCVPAPGALSSDGMIDVAVAAQKLGMPIVQDVEHGVWALGSATLSGKSLSTAVAADPELKTFAGTPFKLSSLRGKKVVLVAWSSY</sequence>
<dbReference type="EMBL" id="CAFAAL010000321">
    <property type="protein sequence ID" value="CAB4825009.1"/>
    <property type="molecule type" value="Genomic_DNA"/>
</dbReference>
<evidence type="ECO:0000313" key="4">
    <source>
        <dbReference type="EMBL" id="CAB4870416.1"/>
    </source>
</evidence>
<evidence type="ECO:0000313" key="6">
    <source>
        <dbReference type="EMBL" id="CAB5033304.1"/>
    </source>
</evidence>
<name>A0A6J7DIR0_9ZZZZ</name>
<dbReference type="AlphaFoldDB" id="A0A6J7DIR0"/>
<dbReference type="EMBL" id="CAEZZP010000159">
    <property type="protein sequence ID" value="CAB4786394.1"/>
    <property type="molecule type" value="Genomic_DNA"/>
</dbReference>
<dbReference type="EMBL" id="CAFBLJ010000044">
    <property type="protein sequence ID" value="CAB4870416.1"/>
    <property type="molecule type" value="Genomic_DNA"/>
</dbReference>
<organism evidence="4">
    <name type="scientific">freshwater metagenome</name>
    <dbReference type="NCBI Taxonomy" id="449393"/>
    <lineage>
        <taxon>unclassified sequences</taxon>
        <taxon>metagenomes</taxon>
        <taxon>ecological metagenomes</taxon>
    </lineage>
</organism>
<evidence type="ECO:0000313" key="2">
    <source>
        <dbReference type="EMBL" id="CAB4786394.1"/>
    </source>
</evidence>
<dbReference type="EMBL" id="CAEZYH010000098">
    <property type="protein sequence ID" value="CAB4730058.1"/>
    <property type="molecule type" value="Genomic_DNA"/>
</dbReference>
<proteinExistence type="predicted"/>
<accession>A0A6J7DIR0</accession>
<dbReference type="EMBL" id="CAFBMF010000022">
    <property type="protein sequence ID" value="CAB4893470.1"/>
    <property type="molecule type" value="Genomic_DNA"/>
</dbReference>
<evidence type="ECO:0000313" key="5">
    <source>
        <dbReference type="EMBL" id="CAB4893470.1"/>
    </source>
</evidence>